<dbReference type="EMBL" id="PITK01000128">
    <property type="protein sequence ID" value="TBU20128.1"/>
    <property type="molecule type" value="Genomic_DNA"/>
</dbReference>
<feature type="domain" description="Sm" evidence="3">
    <location>
        <begin position="12"/>
        <end position="75"/>
    </location>
</feature>
<accession>A0A4Q9L581</accession>
<comment type="similarity">
    <text evidence="1">Belongs to the snRNP Sm proteins family.</text>
</comment>
<dbReference type="GO" id="GO:0003723">
    <property type="term" value="F:RNA binding"/>
    <property type="evidence" value="ECO:0007669"/>
    <property type="project" value="TreeGrafter"/>
</dbReference>
<gene>
    <name evidence="4" type="ORF">CWI37_0440p0010</name>
    <name evidence="5" type="ORF">CWI38_0128p0070</name>
</gene>
<reference evidence="6 7" key="1">
    <citation type="submission" date="2017-12" db="EMBL/GenBank/DDBJ databases">
        <authorList>
            <person name="Pombert J.-F."/>
            <person name="Haag K.L."/>
            <person name="Ebert D."/>
        </authorList>
    </citation>
    <scope>NUCLEOTIDE SEQUENCE [LARGE SCALE GENOMIC DNA]</scope>
    <source>
        <strain evidence="4">FI-OER-3-3</strain>
        <strain evidence="5">IL-G-3</strain>
    </source>
</reference>
<dbReference type="Proteomes" id="UP000292362">
    <property type="component" value="Unassembled WGS sequence"/>
</dbReference>
<dbReference type="GO" id="GO:1990726">
    <property type="term" value="C:Lsm1-7-Pat1 complex"/>
    <property type="evidence" value="ECO:0007669"/>
    <property type="project" value="TreeGrafter"/>
</dbReference>
<evidence type="ECO:0000313" key="5">
    <source>
        <dbReference type="EMBL" id="TBU20128.1"/>
    </source>
</evidence>
<dbReference type="EMBL" id="PITJ01000440">
    <property type="protein sequence ID" value="TBU02634.1"/>
    <property type="molecule type" value="Genomic_DNA"/>
</dbReference>
<dbReference type="AlphaFoldDB" id="A0A4Q9L581"/>
<dbReference type="OrthoDB" id="274944at2759"/>
<organism evidence="4 7">
    <name type="scientific">Hamiltosporidium tvaerminnensis</name>
    <dbReference type="NCBI Taxonomy" id="1176355"/>
    <lineage>
        <taxon>Eukaryota</taxon>
        <taxon>Fungi</taxon>
        <taxon>Fungi incertae sedis</taxon>
        <taxon>Microsporidia</taxon>
        <taxon>Dubosqiidae</taxon>
        <taxon>Hamiltosporidium</taxon>
    </lineage>
</organism>
<dbReference type="InterPro" id="IPR001163">
    <property type="entry name" value="Sm_dom_euk/arc"/>
</dbReference>
<comment type="caution">
    <text evidence="4">The sequence shown here is derived from an EMBL/GenBank/DDBJ whole genome shotgun (WGS) entry which is preliminary data.</text>
</comment>
<dbReference type="PANTHER" id="PTHR10553:SF5">
    <property type="entry name" value="U6 SNRNA-ASSOCIATED SM-LIKE PROTEIN LSM7"/>
    <property type="match status" value="1"/>
</dbReference>
<dbReference type="VEuPathDB" id="MicrosporidiaDB:CWI38_0128p0070"/>
<dbReference type="GO" id="GO:0005689">
    <property type="term" value="C:U12-type spliceosomal complex"/>
    <property type="evidence" value="ECO:0007669"/>
    <property type="project" value="TreeGrafter"/>
</dbReference>
<sequence>MANNAKKRELIYDLQKYLNKNIFVKFIGGREIIGRLTSYDDSQNLVLEEPDKRNNEWFYNSRVVCLGNSIISISLISQ</sequence>
<dbReference type="InterPro" id="IPR010920">
    <property type="entry name" value="LSM_dom_sf"/>
</dbReference>
<evidence type="ECO:0000313" key="6">
    <source>
        <dbReference type="Proteomes" id="UP000292282"/>
    </source>
</evidence>
<dbReference type="PANTHER" id="PTHR10553">
    <property type="entry name" value="SMALL NUCLEAR RIBONUCLEOPROTEIN"/>
    <property type="match status" value="1"/>
</dbReference>
<dbReference type="VEuPathDB" id="MicrosporidiaDB:CWI37_0440p0010"/>
<dbReference type="Gene3D" id="2.30.30.100">
    <property type="match status" value="1"/>
</dbReference>
<name>A0A4Q9L581_9MICR</name>
<dbReference type="SUPFAM" id="SSF50182">
    <property type="entry name" value="Sm-like ribonucleoproteins"/>
    <property type="match status" value="1"/>
</dbReference>
<keyword evidence="2" id="KW-0687">Ribonucleoprotein</keyword>
<dbReference type="STRING" id="1176355.A0A4Q9L581"/>
<proteinExistence type="inferred from homology"/>
<dbReference type="GO" id="GO:0097526">
    <property type="term" value="C:spliceosomal tri-snRNP complex"/>
    <property type="evidence" value="ECO:0007669"/>
    <property type="project" value="TreeGrafter"/>
</dbReference>
<dbReference type="GO" id="GO:0071004">
    <property type="term" value="C:U2-type prespliceosome"/>
    <property type="evidence" value="ECO:0007669"/>
    <property type="project" value="TreeGrafter"/>
</dbReference>
<evidence type="ECO:0000256" key="1">
    <source>
        <dbReference type="ARBA" id="ARBA00006850"/>
    </source>
</evidence>
<dbReference type="GO" id="GO:0071013">
    <property type="term" value="C:catalytic step 2 spliceosome"/>
    <property type="evidence" value="ECO:0007669"/>
    <property type="project" value="TreeGrafter"/>
</dbReference>
<evidence type="ECO:0000259" key="3">
    <source>
        <dbReference type="SMART" id="SM00651"/>
    </source>
</evidence>
<dbReference type="GO" id="GO:0005688">
    <property type="term" value="C:U6 snRNP"/>
    <property type="evidence" value="ECO:0007669"/>
    <property type="project" value="TreeGrafter"/>
</dbReference>
<dbReference type="Proteomes" id="UP000292282">
    <property type="component" value="Unassembled WGS sequence"/>
</dbReference>
<dbReference type="SMART" id="SM00651">
    <property type="entry name" value="Sm"/>
    <property type="match status" value="1"/>
</dbReference>
<evidence type="ECO:0000256" key="2">
    <source>
        <dbReference type="ARBA" id="ARBA00023274"/>
    </source>
</evidence>
<protein>
    <recommendedName>
        <fullName evidence="3">Sm domain-containing protein</fullName>
    </recommendedName>
</protein>
<dbReference type="Pfam" id="PF01423">
    <property type="entry name" value="LSM"/>
    <property type="match status" value="1"/>
</dbReference>
<evidence type="ECO:0000313" key="7">
    <source>
        <dbReference type="Proteomes" id="UP000292362"/>
    </source>
</evidence>
<keyword evidence="6" id="KW-1185">Reference proteome</keyword>
<dbReference type="InterPro" id="IPR044641">
    <property type="entry name" value="Lsm7/SmG-like"/>
</dbReference>
<evidence type="ECO:0000313" key="4">
    <source>
        <dbReference type="EMBL" id="TBU02634.1"/>
    </source>
</evidence>